<evidence type="ECO:0000256" key="4">
    <source>
        <dbReference type="ARBA" id="ARBA00006463"/>
    </source>
</evidence>
<dbReference type="STRING" id="426418.B2W4Z7"/>
<dbReference type="Proteomes" id="UP000001471">
    <property type="component" value="Unassembled WGS sequence"/>
</dbReference>
<dbReference type="GO" id="GO:0045490">
    <property type="term" value="P:pectin catabolic process"/>
    <property type="evidence" value="ECO:0007669"/>
    <property type="project" value="TreeGrafter"/>
</dbReference>
<accession>B2W4Z7</accession>
<comment type="subcellular location">
    <subcellularLocation>
        <location evidence="3 10">Secreted</location>
    </subcellularLocation>
</comment>
<keyword evidence="8 10" id="KW-0456">Lyase</keyword>
<evidence type="ECO:0000256" key="7">
    <source>
        <dbReference type="ARBA" id="ARBA00022837"/>
    </source>
</evidence>
<keyword evidence="6 10" id="KW-0732">Signal</keyword>
<dbReference type="EC" id="4.2.2.2" evidence="10"/>
<name>B2W4Z7_PYRTR</name>
<evidence type="ECO:0000256" key="1">
    <source>
        <dbReference type="ARBA" id="ARBA00000695"/>
    </source>
</evidence>
<proteinExistence type="inferred from homology"/>
<feature type="chain" id="PRO_5025077541" description="Pectate lyase" evidence="10">
    <location>
        <begin position="18"/>
        <end position="269"/>
    </location>
</feature>
<dbReference type="OMA" id="GCGDCTN"/>
<dbReference type="eggNOG" id="ENOG502RYEI">
    <property type="taxonomic scope" value="Eukaryota"/>
</dbReference>
<dbReference type="InterPro" id="IPR004898">
    <property type="entry name" value="Pectate_lyase_PlyH/PlyE-like"/>
</dbReference>
<sequence>MVSKAALLSLVASMAAAQTLNIPTRSGSKIALPSPSVITGKVDFGNKEFDRGHPCDSDEDTGSSNAVFILNDGAAISNVIIGSDSLEGVHCLGSCTLTNVWFRDVCEDAISILGTGDALIVGGGAQNAVDKVVQHNGPGTVTIRDYTVIDAGKLYRSCGDCTNNSKKSPRHVIVENVTAYGLTSDLVGINPNFGDTAKVSGSCGVTHAVCREYKGVDKGNGKSEKLDTNVNCNGTQGKLAKLPVCAKSVFGIVEAEPCINLCPHWARDL</sequence>
<evidence type="ECO:0000256" key="3">
    <source>
        <dbReference type="ARBA" id="ARBA00004613"/>
    </source>
</evidence>
<evidence type="ECO:0000313" key="12">
    <source>
        <dbReference type="Proteomes" id="UP000001471"/>
    </source>
</evidence>
<keyword evidence="5 10" id="KW-0964">Secreted</keyword>
<dbReference type="SUPFAM" id="SSF51126">
    <property type="entry name" value="Pectin lyase-like"/>
    <property type="match status" value="1"/>
</dbReference>
<comment type="function">
    <text evidence="9 10">Pectinolytic enzyme consist of four classes of enzymes: pectin lyase, polygalacturonase, pectin methylesterase and rhamnogalacturonase. Among pectinolytic enzymes, pectin lyase is the most important in depolymerization of pectin, since it cleaves internal glycosidic bonds of highly methylated pectins. Favors pectate, the anion, over pectin, the methyl ester.</text>
</comment>
<dbReference type="PANTHER" id="PTHR33407:SF9">
    <property type="entry name" value="PECTATE LYASE F-RELATED"/>
    <property type="match status" value="1"/>
</dbReference>
<evidence type="ECO:0000256" key="8">
    <source>
        <dbReference type="ARBA" id="ARBA00023239"/>
    </source>
</evidence>
<dbReference type="GO" id="GO:0030570">
    <property type="term" value="F:pectate lyase activity"/>
    <property type="evidence" value="ECO:0007669"/>
    <property type="project" value="UniProtKB-UniRule"/>
</dbReference>
<keyword evidence="7 10" id="KW-0106">Calcium</keyword>
<evidence type="ECO:0000256" key="2">
    <source>
        <dbReference type="ARBA" id="ARBA00001913"/>
    </source>
</evidence>
<feature type="signal peptide" evidence="10">
    <location>
        <begin position="1"/>
        <end position="17"/>
    </location>
</feature>
<evidence type="ECO:0000313" key="11">
    <source>
        <dbReference type="EMBL" id="EDU47604.1"/>
    </source>
</evidence>
<dbReference type="InParanoid" id="B2W4Z7"/>
<dbReference type="PANTHER" id="PTHR33407">
    <property type="entry name" value="PECTATE LYASE F-RELATED"/>
    <property type="match status" value="1"/>
</dbReference>
<evidence type="ECO:0000256" key="6">
    <source>
        <dbReference type="ARBA" id="ARBA00022729"/>
    </source>
</evidence>
<dbReference type="EMBL" id="DS231618">
    <property type="protein sequence ID" value="EDU47604.1"/>
    <property type="molecule type" value="Genomic_DNA"/>
</dbReference>
<comment type="cofactor">
    <cofactor evidence="2 10">
        <name>Ca(2+)</name>
        <dbReference type="ChEBI" id="CHEBI:29108"/>
    </cofactor>
</comment>
<evidence type="ECO:0000256" key="10">
    <source>
        <dbReference type="RuleBase" id="RU367009"/>
    </source>
</evidence>
<dbReference type="Gene3D" id="2.160.20.10">
    <property type="entry name" value="Single-stranded right-handed beta-helix, Pectin lyase-like"/>
    <property type="match status" value="1"/>
</dbReference>
<dbReference type="InterPro" id="IPR011050">
    <property type="entry name" value="Pectin_lyase_fold/virulence"/>
</dbReference>
<dbReference type="InterPro" id="IPR012334">
    <property type="entry name" value="Pectin_lyas_fold"/>
</dbReference>
<dbReference type="OrthoDB" id="441042at2759"/>
<reference evidence="12" key="1">
    <citation type="journal article" date="2013" name="G3 (Bethesda)">
        <title>Comparative genomics of a plant-pathogenic fungus, Pyrenophora tritici-repentis, reveals transduplication and the impact of repeat elements on pathogenicity and population divergence.</title>
        <authorList>
            <person name="Manning V.A."/>
            <person name="Pandelova I."/>
            <person name="Dhillon B."/>
            <person name="Wilhelm L.J."/>
            <person name="Goodwin S.B."/>
            <person name="Berlin A.M."/>
            <person name="Figueroa M."/>
            <person name="Freitag M."/>
            <person name="Hane J.K."/>
            <person name="Henrissat B."/>
            <person name="Holman W.H."/>
            <person name="Kodira C.D."/>
            <person name="Martin J."/>
            <person name="Oliver R.P."/>
            <person name="Robbertse B."/>
            <person name="Schackwitz W."/>
            <person name="Schwartz D.C."/>
            <person name="Spatafora J.W."/>
            <person name="Turgeon B.G."/>
            <person name="Yandava C."/>
            <person name="Young S."/>
            <person name="Zhou S."/>
            <person name="Zeng Q."/>
            <person name="Grigoriev I.V."/>
            <person name="Ma L.-J."/>
            <person name="Ciuffetti L.M."/>
        </authorList>
    </citation>
    <scope>NUCLEOTIDE SEQUENCE [LARGE SCALE GENOMIC DNA]</scope>
    <source>
        <strain evidence="12">Pt-1C-BFP</strain>
    </source>
</reference>
<evidence type="ECO:0000256" key="9">
    <source>
        <dbReference type="ARBA" id="ARBA00025679"/>
    </source>
</evidence>
<comment type="similarity">
    <text evidence="4 10">Belongs to the polysaccharide lyase 3 family.</text>
</comment>
<evidence type="ECO:0000256" key="5">
    <source>
        <dbReference type="ARBA" id="ARBA00022525"/>
    </source>
</evidence>
<dbReference type="KEGG" id="ptrr:6342938"/>
<protein>
    <recommendedName>
        <fullName evidence="10">Pectate lyase</fullName>
        <ecNumber evidence="10">4.2.2.2</ecNumber>
    </recommendedName>
</protein>
<dbReference type="GeneID" id="6342938"/>
<dbReference type="HOGENOM" id="CLU_044863_3_1_1"/>
<comment type="catalytic activity">
    <reaction evidence="1 10">
        <text>Eliminative cleavage of (1-&gt;4)-alpha-D-galacturonan to give oligosaccharides with 4-deoxy-alpha-D-galact-4-enuronosyl groups at their non-reducing ends.</text>
        <dbReference type="EC" id="4.2.2.2"/>
    </reaction>
</comment>
<dbReference type="AlphaFoldDB" id="B2W4Z7"/>
<organism evidence="11 12">
    <name type="scientific">Pyrenophora tritici-repentis (strain Pt-1C-BFP)</name>
    <name type="common">Wheat tan spot fungus</name>
    <name type="synonym">Drechslera tritici-repentis</name>
    <dbReference type="NCBI Taxonomy" id="426418"/>
    <lineage>
        <taxon>Eukaryota</taxon>
        <taxon>Fungi</taxon>
        <taxon>Dikarya</taxon>
        <taxon>Ascomycota</taxon>
        <taxon>Pezizomycotina</taxon>
        <taxon>Dothideomycetes</taxon>
        <taxon>Pleosporomycetidae</taxon>
        <taxon>Pleosporales</taxon>
        <taxon>Pleosporineae</taxon>
        <taxon>Pleosporaceae</taxon>
        <taxon>Pyrenophora</taxon>
    </lineage>
</organism>
<gene>
    <name evidence="11" type="ORF">PTRG_04697</name>
</gene>
<dbReference type="GO" id="GO:0005576">
    <property type="term" value="C:extracellular region"/>
    <property type="evidence" value="ECO:0007669"/>
    <property type="project" value="UniProtKB-SubCell"/>
</dbReference>
<dbReference type="Pfam" id="PF03211">
    <property type="entry name" value="Pectate_lyase"/>
    <property type="match status" value="1"/>
</dbReference>